<proteinExistence type="inferred from homology"/>
<dbReference type="Proteomes" id="UP001333710">
    <property type="component" value="Chromosome"/>
</dbReference>
<keyword evidence="2" id="KW-0547">Nucleotide-binding</keyword>
<dbReference type="InterPro" id="IPR050611">
    <property type="entry name" value="ABCF"/>
</dbReference>
<keyword evidence="6" id="KW-0175">Coiled coil</keyword>
<dbReference type="Gene3D" id="3.40.50.300">
    <property type="entry name" value="P-loop containing nucleotide triphosphate hydrolases"/>
    <property type="match status" value="2"/>
</dbReference>
<evidence type="ECO:0000256" key="4">
    <source>
        <dbReference type="ARBA" id="ARBA00061571"/>
    </source>
</evidence>
<evidence type="ECO:0000256" key="6">
    <source>
        <dbReference type="SAM" id="Coils"/>
    </source>
</evidence>
<keyword evidence="3 8" id="KW-0067">ATP-binding</keyword>
<dbReference type="FunFam" id="3.40.50.300:FF:002053">
    <property type="entry name" value="ABC transporter ATP-binding protein"/>
    <property type="match status" value="1"/>
</dbReference>
<dbReference type="FunFam" id="3.40.50.300:FF:000011">
    <property type="entry name" value="Putative ABC transporter ATP-binding component"/>
    <property type="match status" value="1"/>
</dbReference>
<sequence>MQGGEYLIKDASLQFNSGQRIGIIGRNGCGKSTFFKAVLQQFPIEEGELSVPPEWQVAHVAQETPAVEKPALQYVLDGEKQLRHLQAQLETANEANDGILIAELHGKLQDIGADTIEARAGIILSGLGFEQNQHHLPVSSFSGGWRMRLNLAQALLKRSDLLLLDEPTNHLDLDAVIWLESWLRGYEGCLMLISHDRDFLDAVVNHIVSFEQTNLRAYTGNYSSFEKQRAERLRLQEATARKQQEKAAHLQKFIDRFGAKASKAKQAQSRKKQLDKLVQIIPETQDSSFSFSFFTPEKLPNPLVLMEKTEAGYGDVSILRNIQLNLVPGSRIGLLGRNGAGKSTLIKMLAGDLAPLSGEYARSAGLKVGYFSQHQMDKLHPDMSALQHFQVLDPKATEQSLRNFIGSFGFHGDDALSPVAPMSGGEKARLSLALIVYEKPNLLLLDEPTNHLDMQTRLGLTLALQSFEGAMVIVSHDRFLISAVSDEYYLVDNAQVGRFDGDIHDYEKWVLTKPVATSDKQQESSSGKSRKDIKRLEAQFRQEIQPIKKRLNKGEKQMEQCQQQLDELQVSLADTSLYEEQNKSRLKDLLAKQTQLTSELQEAEEIWFEAQEALESAENEFRQSIES</sequence>
<feature type="coiled-coil region" evidence="6">
    <location>
        <begin position="551"/>
        <end position="620"/>
    </location>
</feature>
<keyword evidence="9" id="KW-1185">Reference proteome</keyword>
<dbReference type="InterPro" id="IPR003439">
    <property type="entry name" value="ABC_transporter-like_ATP-bd"/>
</dbReference>
<evidence type="ECO:0000256" key="3">
    <source>
        <dbReference type="ARBA" id="ARBA00022840"/>
    </source>
</evidence>
<dbReference type="Pfam" id="PF12848">
    <property type="entry name" value="ABC_tran_Xtn"/>
    <property type="match status" value="1"/>
</dbReference>
<evidence type="ECO:0000259" key="7">
    <source>
        <dbReference type="PROSITE" id="PS50893"/>
    </source>
</evidence>
<evidence type="ECO:0000256" key="2">
    <source>
        <dbReference type="ARBA" id="ARBA00022741"/>
    </source>
</evidence>
<evidence type="ECO:0000313" key="8">
    <source>
        <dbReference type="EMBL" id="BDX04580.1"/>
    </source>
</evidence>
<dbReference type="PROSITE" id="PS00211">
    <property type="entry name" value="ABC_TRANSPORTER_1"/>
    <property type="match status" value="2"/>
</dbReference>
<gene>
    <name evidence="8" type="primary">yheS</name>
    <name evidence="8" type="ORF">MACH26_01010</name>
</gene>
<comment type="similarity">
    <text evidence="4">Belongs to the ABC transporter superfamily. ABCF family. YheS subfamily.</text>
</comment>
<reference evidence="8" key="1">
    <citation type="submission" date="2023-01" db="EMBL/GenBank/DDBJ databases">
        <title>Complete genome sequence of Planctobacterium marinum strain Dej080120_11.</title>
        <authorList>
            <person name="Ueki S."/>
            <person name="Maruyama F."/>
        </authorList>
    </citation>
    <scope>NUCLEOTIDE SEQUENCE</scope>
    <source>
        <strain evidence="8">Dej080120_11</strain>
    </source>
</reference>
<evidence type="ECO:0000313" key="9">
    <source>
        <dbReference type="Proteomes" id="UP001333710"/>
    </source>
</evidence>
<dbReference type="SUPFAM" id="SSF52540">
    <property type="entry name" value="P-loop containing nucleoside triphosphate hydrolases"/>
    <property type="match status" value="2"/>
</dbReference>
<dbReference type="InterPro" id="IPR027417">
    <property type="entry name" value="P-loop_NTPase"/>
</dbReference>
<dbReference type="EMBL" id="AP027272">
    <property type="protein sequence ID" value="BDX04580.1"/>
    <property type="molecule type" value="Genomic_DNA"/>
</dbReference>
<evidence type="ECO:0000256" key="5">
    <source>
        <dbReference type="ARBA" id="ARBA00069073"/>
    </source>
</evidence>
<name>A0AA48KSP8_9ALTE</name>
<dbReference type="KEGG" id="pmaw:MACH26_01010"/>
<organism evidence="8 9">
    <name type="scientific">Planctobacterium marinum</name>
    <dbReference type="NCBI Taxonomy" id="1631968"/>
    <lineage>
        <taxon>Bacteria</taxon>
        <taxon>Pseudomonadati</taxon>
        <taxon>Pseudomonadota</taxon>
        <taxon>Gammaproteobacteria</taxon>
        <taxon>Alteromonadales</taxon>
        <taxon>Alteromonadaceae</taxon>
        <taxon>Planctobacterium</taxon>
    </lineage>
</organism>
<dbReference type="PANTHER" id="PTHR19211">
    <property type="entry name" value="ATP-BINDING TRANSPORT PROTEIN-RELATED"/>
    <property type="match status" value="1"/>
</dbReference>
<dbReference type="CDD" id="cd03221">
    <property type="entry name" value="ABCF_EF-3"/>
    <property type="match status" value="2"/>
</dbReference>
<dbReference type="AlphaFoldDB" id="A0AA48KSP8"/>
<dbReference type="InterPro" id="IPR017871">
    <property type="entry name" value="ABC_transporter-like_CS"/>
</dbReference>
<evidence type="ECO:0000256" key="1">
    <source>
        <dbReference type="ARBA" id="ARBA00022737"/>
    </source>
</evidence>
<protein>
    <recommendedName>
        <fullName evidence="5">Probable ATP-binding protein YheS</fullName>
    </recommendedName>
</protein>
<dbReference type="GO" id="GO:0005524">
    <property type="term" value="F:ATP binding"/>
    <property type="evidence" value="ECO:0007669"/>
    <property type="project" value="UniProtKB-KW"/>
</dbReference>
<feature type="domain" description="ABC transporter" evidence="7">
    <location>
        <begin position="303"/>
        <end position="518"/>
    </location>
</feature>
<dbReference type="GO" id="GO:0016887">
    <property type="term" value="F:ATP hydrolysis activity"/>
    <property type="evidence" value="ECO:0007669"/>
    <property type="project" value="InterPro"/>
</dbReference>
<accession>A0AA48KSP8</accession>
<dbReference type="PROSITE" id="PS50893">
    <property type="entry name" value="ABC_TRANSPORTER_2"/>
    <property type="match status" value="2"/>
</dbReference>
<keyword evidence="1" id="KW-0677">Repeat</keyword>
<dbReference type="InterPro" id="IPR003593">
    <property type="entry name" value="AAA+_ATPase"/>
</dbReference>
<dbReference type="PANTHER" id="PTHR19211:SF14">
    <property type="entry name" value="ATP-BINDING CASSETTE SUB-FAMILY F MEMBER 1"/>
    <property type="match status" value="1"/>
</dbReference>
<dbReference type="Pfam" id="PF00005">
    <property type="entry name" value="ABC_tran"/>
    <property type="match status" value="2"/>
</dbReference>
<dbReference type="InterPro" id="IPR032781">
    <property type="entry name" value="ABC_tran_Xtn"/>
</dbReference>
<feature type="domain" description="ABC transporter" evidence="7">
    <location>
        <begin position="1"/>
        <end position="237"/>
    </location>
</feature>
<dbReference type="SMART" id="SM00382">
    <property type="entry name" value="AAA"/>
    <property type="match status" value="2"/>
</dbReference>